<name>A0A426XU19_ENSVE</name>
<accession>A0A426XU19</accession>
<evidence type="ECO:0000256" key="1">
    <source>
        <dbReference type="SAM" id="MobiDB-lite"/>
    </source>
</evidence>
<reference evidence="2 3" key="1">
    <citation type="journal article" date="2014" name="Agronomy (Basel)">
        <title>A Draft Genome Sequence for Ensete ventricosum, the Drought-Tolerant Tree Against Hunger.</title>
        <authorList>
            <person name="Harrison J."/>
            <person name="Moore K.A."/>
            <person name="Paszkiewicz K."/>
            <person name="Jones T."/>
            <person name="Grant M."/>
            <person name="Ambacheew D."/>
            <person name="Muzemil S."/>
            <person name="Studholme D.J."/>
        </authorList>
    </citation>
    <scope>NUCLEOTIDE SEQUENCE [LARGE SCALE GENOMIC DNA]</scope>
</reference>
<evidence type="ECO:0000313" key="3">
    <source>
        <dbReference type="Proteomes" id="UP000287651"/>
    </source>
</evidence>
<dbReference type="EMBL" id="AMZH03017476">
    <property type="protein sequence ID" value="RRT42946.1"/>
    <property type="molecule type" value="Genomic_DNA"/>
</dbReference>
<gene>
    <name evidence="2" type="ORF">B296_00056776</name>
</gene>
<evidence type="ECO:0000313" key="2">
    <source>
        <dbReference type="EMBL" id="RRT42946.1"/>
    </source>
</evidence>
<comment type="caution">
    <text evidence="2">The sequence shown here is derived from an EMBL/GenBank/DDBJ whole genome shotgun (WGS) entry which is preliminary data.</text>
</comment>
<proteinExistence type="predicted"/>
<dbReference type="AlphaFoldDB" id="A0A426XU19"/>
<feature type="compositionally biased region" description="Basic residues" evidence="1">
    <location>
        <begin position="116"/>
        <end position="125"/>
    </location>
</feature>
<organism evidence="2 3">
    <name type="scientific">Ensete ventricosum</name>
    <name type="common">Abyssinian banana</name>
    <name type="synonym">Musa ensete</name>
    <dbReference type="NCBI Taxonomy" id="4639"/>
    <lineage>
        <taxon>Eukaryota</taxon>
        <taxon>Viridiplantae</taxon>
        <taxon>Streptophyta</taxon>
        <taxon>Embryophyta</taxon>
        <taxon>Tracheophyta</taxon>
        <taxon>Spermatophyta</taxon>
        <taxon>Magnoliopsida</taxon>
        <taxon>Liliopsida</taxon>
        <taxon>Zingiberales</taxon>
        <taxon>Musaceae</taxon>
        <taxon>Ensete</taxon>
    </lineage>
</organism>
<protein>
    <submittedName>
        <fullName evidence="2">Uncharacterized protein</fullName>
    </submittedName>
</protein>
<sequence>MSIEFFELAIPLTSVSFVQLFRSLCNTSHFARSHLLPSAPFALSTVKFGCERRAIVCNTDRYRLYRVVPLTGAVSSPLPPEISRYRLISTVAGRCWAVMVDFDCRWPISGCISQGRKKKREKKREKKGEHLESDAALPSPDLDPSLRLH</sequence>
<dbReference type="Proteomes" id="UP000287651">
    <property type="component" value="Unassembled WGS sequence"/>
</dbReference>
<feature type="compositionally biased region" description="Low complexity" evidence="1">
    <location>
        <begin position="134"/>
        <end position="143"/>
    </location>
</feature>
<feature type="region of interest" description="Disordered" evidence="1">
    <location>
        <begin position="116"/>
        <end position="149"/>
    </location>
</feature>